<protein>
    <submittedName>
        <fullName evidence="1">Uncharacterized protein</fullName>
    </submittedName>
</protein>
<gene>
    <name evidence="1" type="ORF">GTP90_01825</name>
</gene>
<dbReference type="RefSeq" id="WP_161081856.1">
    <property type="nucleotide sequence ID" value="NZ_WWCX01000001.1"/>
</dbReference>
<evidence type="ECO:0000313" key="2">
    <source>
        <dbReference type="Proteomes" id="UP000447355"/>
    </source>
</evidence>
<dbReference type="EMBL" id="WWCX01000001">
    <property type="protein sequence ID" value="MYM92595.1"/>
    <property type="molecule type" value="Genomic_DNA"/>
</dbReference>
<organism evidence="1 2">
    <name type="scientific">Duganella vulcania</name>
    <dbReference type="NCBI Taxonomy" id="2692166"/>
    <lineage>
        <taxon>Bacteria</taxon>
        <taxon>Pseudomonadati</taxon>
        <taxon>Pseudomonadota</taxon>
        <taxon>Betaproteobacteria</taxon>
        <taxon>Burkholderiales</taxon>
        <taxon>Oxalobacteraceae</taxon>
        <taxon>Telluria group</taxon>
        <taxon>Duganella</taxon>
    </lineage>
</organism>
<dbReference type="AlphaFoldDB" id="A0A845GGS1"/>
<name>A0A845GGS1_9BURK</name>
<reference evidence="1" key="1">
    <citation type="submission" date="2019-12" db="EMBL/GenBank/DDBJ databases">
        <title>Novel species isolated from a subtropical stream in China.</title>
        <authorList>
            <person name="Lu H."/>
        </authorList>
    </citation>
    <scope>NUCLEOTIDE SEQUENCE [LARGE SCALE GENOMIC DNA]</scope>
    <source>
        <strain evidence="1">FT81W</strain>
    </source>
</reference>
<proteinExistence type="predicted"/>
<accession>A0A845GGS1</accession>
<dbReference type="Proteomes" id="UP000447355">
    <property type="component" value="Unassembled WGS sequence"/>
</dbReference>
<comment type="caution">
    <text evidence="1">The sequence shown here is derived from an EMBL/GenBank/DDBJ whole genome shotgun (WGS) entry which is preliminary data.</text>
</comment>
<sequence length="99" mass="11174">MKFTTHQAERDILQTTVAYVGGSRRRAFDAVVIQIDHFNPTKPKRSVVLRTSGALHPDIDKARMRRLCRRLRAAGVSFTTDARCHPLNGIGGTWYAQTH</sequence>
<evidence type="ECO:0000313" key="1">
    <source>
        <dbReference type="EMBL" id="MYM92595.1"/>
    </source>
</evidence>